<evidence type="ECO:0000313" key="2">
    <source>
        <dbReference type="EMBL" id="GAG82557.1"/>
    </source>
</evidence>
<dbReference type="PANTHER" id="PTHR21294">
    <property type="entry name" value="ELECTRON TRANSFER FLAVOPROTEIN BETA-SUBUNIT"/>
    <property type="match status" value="1"/>
</dbReference>
<dbReference type="InterPro" id="IPR014729">
    <property type="entry name" value="Rossmann-like_a/b/a_fold"/>
</dbReference>
<protein>
    <recommendedName>
        <fullName evidence="1">Electron transfer flavoprotein alpha/beta-subunit N-terminal domain-containing protein</fullName>
    </recommendedName>
</protein>
<accession>X1BN03</accession>
<sequence length="42" mass="4556">SKAIEKIGKFDFIFAGRQAIDGDTAQVGPQTAEKLGVPQIFY</sequence>
<dbReference type="InterPro" id="IPR014730">
    <property type="entry name" value="ETF_a/b_N"/>
</dbReference>
<dbReference type="GO" id="GO:0009055">
    <property type="term" value="F:electron transfer activity"/>
    <property type="evidence" value="ECO:0007669"/>
    <property type="project" value="InterPro"/>
</dbReference>
<name>X1BN03_9ZZZZ</name>
<dbReference type="Pfam" id="PF01012">
    <property type="entry name" value="ETF"/>
    <property type="match status" value="1"/>
</dbReference>
<dbReference type="PANTHER" id="PTHR21294:SF17">
    <property type="entry name" value="PROTEIN FIXA"/>
    <property type="match status" value="1"/>
</dbReference>
<feature type="domain" description="Electron transfer flavoprotein alpha/beta-subunit N-terminal" evidence="1">
    <location>
        <begin position="2"/>
        <end position="40"/>
    </location>
</feature>
<comment type="caution">
    <text evidence="2">The sequence shown here is derived from an EMBL/GenBank/DDBJ whole genome shotgun (WGS) entry which is preliminary data.</text>
</comment>
<organism evidence="2">
    <name type="scientific">marine sediment metagenome</name>
    <dbReference type="NCBI Taxonomy" id="412755"/>
    <lineage>
        <taxon>unclassified sequences</taxon>
        <taxon>metagenomes</taxon>
        <taxon>ecological metagenomes</taxon>
    </lineage>
</organism>
<gene>
    <name evidence="2" type="ORF">S01H4_28132</name>
</gene>
<reference evidence="2" key="1">
    <citation type="journal article" date="2014" name="Front. Microbiol.">
        <title>High frequency of phylogenetically diverse reductive dehalogenase-homologous genes in deep subseafloor sedimentary metagenomes.</title>
        <authorList>
            <person name="Kawai M."/>
            <person name="Futagami T."/>
            <person name="Toyoda A."/>
            <person name="Takaki Y."/>
            <person name="Nishi S."/>
            <person name="Hori S."/>
            <person name="Arai W."/>
            <person name="Tsubouchi T."/>
            <person name="Morono Y."/>
            <person name="Uchiyama I."/>
            <person name="Ito T."/>
            <person name="Fujiyama A."/>
            <person name="Inagaki F."/>
            <person name="Takami H."/>
        </authorList>
    </citation>
    <scope>NUCLEOTIDE SEQUENCE</scope>
    <source>
        <strain evidence="2">Expedition CK06-06</strain>
    </source>
</reference>
<feature type="non-terminal residue" evidence="2">
    <location>
        <position position="1"/>
    </location>
</feature>
<dbReference type="Gene3D" id="3.40.50.620">
    <property type="entry name" value="HUPs"/>
    <property type="match status" value="1"/>
</dbReference>
<dbReference type="InterPro" id="IPR012255">
    <property type="entry name" value="ETF_b"/>
</dbReference>
<dbReference type="AlphaFoldDB" id="X1BN03"/>
<evidence type="ECO:0000259" key="1">
    <source>
        <dbReference type="Pfam" id="PF01012"/>
    </source>
</evidence>
<dbReference type="EMBL" id="BART01013906">
    <property type="protein sequence ID" value="GAG82557.1"/>
    <property type="molecule type" value="Genomic_DNA"/>
</dbReference>
<dbReference type="SUPFAM" id="SSF52402">
    <property type="entry name" value="Adenine nucleotide alpha hydrolases-like"/>
    <property type="match status" value="1"/>
</dbReference>
<proteinExistence type="predicted"/>